<dbReference type="InterPro" id="IPR000595">
    <property type="entry name" value="cNMP-bd_dom"/>
</dbReference>
<evidence type="ECO:0000313" key="3">
    <source>
        <dbReference type="Proteomes" id="UP000628448"/>
    </source>
</evidence>
<dbReference type="SUPFAM" id="SSF51206">
    <property type="entry name" value="cAMP-binding domain-like"/>
    <property type="match status" value="1"/>
</dbReference>
<protein>
    <submittedName>
        <fullName evidence="2">Crp/Fnr family transcriptional regulator</fullName>
    </submittedName>
</protein>
<evidence type="ECO:0000259" key="1">
    <source>
        <dbReference type="PROSITE" id="PS50042"/>
    </source>
</evidence>
<reference evidence="2" key="1">
    <citation type="submission" date="2020-11" db="EMBL/GenBank/DDBJ databases">
        <title>Bacterial whole genome sequence for Panacibacter sp. DH6.</title>
        <authorList>
            <person name="Le V."/>
            <person name="Ko S."/>
            <person name="Ahn C.-Y."/>
            <person name="Oh H.-M."/>
        </authorList>
    </citation>
    <scope>NUCLEOTIDE SEQUENCE</scope>
    <source>
        <strain evidence="2">DH6</strain>
    </source>
</reference>
<feature type="domain" description="Cyclic nucleotide-binding" evidence="1">
    <location>
        <begin position="19"/>
        <end position="122"/>
    </location>
</feature>
<dbReference type="InterPro" id="IPR018490">
    <property type="entry name" value="cNMP-bd_dom_sf"/>
</dbReference>
<dbReference type="GO" id="GO:0005829">
    <property type="term" value="C:cytosol"/>
    <property type="evidence" value="ECO:0007669"/>
    <property type="project" value="TreeGrafter"/>
</dbReference>
<dbReference type="Proteomes" id="UP000628448">
    <property type="component" value="Unassembled WGS sequence"/>
</dbReference>
<dbReference type="RefSeq" id="WP_196991673.1">
    <property type="nucleotide sequence ID" value="NZ_JADWYR010000002.1"/>
</dbReference>
<organism evidence="2 3">
    <name type="scientific">Panacibacter microcysteis</name>
    <dbReference type="NCBI Taxonomy" id="2793269"/>
    <lineage>
        <taxon>Bacteria</taxon>
        <taxon>Pseudomonadati</taxon>
        <taxon>Bacteroidota</taxon>
        <taxon>Chitinophagia</taxon>
        <taxon>Chitinophagales</taxon>
        <taxon>Chitinophagaceae</taxon>
        <taxon>Panacibacter</taxon>
    </lineage>
</organism>
<proteinExistence type="predicted"/>
<gene>
    <name evidence="2" type="ORF">I5907_15240</name>
</gene>
<dbReference type="InterPro" id="IPR014710">
    <property type="entry name" value="RmlC-like_jellyroll"/>
</dbReference>
<name>A0A931E5U4_9BACT</name>
<comment type="caution">
    <text evidence="2">The sequence shown here is derived from an EMBL/GenBank/DDBJ whole genome shotgun (WGS) entry which is preliminary data.</text>
</comment>
<dbReference type="EMBL" id="JADWYR010000002">
    <property type="protein sequence ID" value="MBG9377598.1"/>
    <property type="molecule type" value="Genomic_DNA"/>
</dbReference>
<sequence>MKSSATHEQLHTLRKVMDKIEPVNDDDFNLLIPFIKREKFKRGQVIVHEGTINRYVYFIIKGCVRSHGIEEGREVNLKFYFEENVFADFNSLKNETASAFSFVALESVEVLCISKTDVLPLVLHSDGMTLFSFRFFEQLFIEEELHSNSFKLLTPEQRYHYLEENEPHYLQRIPLTYLASYLGTSRETLNRIRRSK</sequence>
<accession>A0A931E5U4</accession>
<keyword evidence="3" id="KW-1185">Reference proteome</keyword>
<dbReference type="PROSITE" id="PS50042">
    <property type="entry name" value="CNMP_BINDING_3"/>
    <property type="match status" value="1"/>
</dbReference>
<dbReference type="Gene3D" id="2.60.120.10">
    <property type="entry name" value="Jelly Rolls"/>
    <property type="match status" value="1"/>
</dbReference>
<dbReference type="PANTHER" id="PTHR24567:SF76">
    <property type="entry name" value="CYCLIC NUCLEOTIDE-BINDING DOMAIN PROTEIN"/>
    <property type="match status" value="1"/>
</dbReference>
<dbReference type="SMART" id="SM00100">
    <property type="entry name" value="cNMP"/>
    <property type="match status" value="1"/>
</dbReference>
<dbReference type="InterPro" id="IPR050397">
    <property type="entry name" value="Env_Response_Regulators"/>
</dbReference>
<dbReference type="GO" id="GO:0003700">
    <property type="term" value="F:DNA-binding transcription factor activity"/>
    <property type="evidence" value="ECO:0007669"/>
    <property type="project" value="TreeGrafter"/>
</dbReference>
<dbReference type="Pfam" id="PF00027">
    <property type="entry name" value="cNMP_binding"/>
    <property type="match status" value="1"/>
</dbReference>
<evidence type="ECO:0000313" key="2">
    <source>
        <dbReference type="EMBL" id="MBG9377598.1"/>
    </source>
</evidence>
<dbReference type="PANTHER" id="PTHR24567">
    <property type="entry name" value="CRP FAMILY TRANSCRIPTIONAL REGULATORY PROTEIN"/>
    <property type="match status" value="1"/>
</dbReference>
<dbReference type="CDD" id="cd00038">
    <property type="entry name" value="CAP_ED"/>
    <property type="match status" value="1"/>
</dbReference>
<dbReference type="AlphaFoldDB" id="A0A931E5U4"/>